<keyword evidence="1 3" id="KW-0147">Chitin-binding</keyword>
<dbReference type="Gene3D" id="3.30.60.10">
    <property type="entry name" value="Endochitinase-like"/>
    <property type="match status" value="1"/>
</dbReference>
<dbReference type="FunFam" id="3.30.60.10:FF:000001">
    <property type="entry name" value="Basic endochitinase"/>
    <property type="match status" value="1"/>
</dbReference>
<name>A0AAW1HP11_SAPOF</name>
<evidence type="ECO:0000259" key="5">
    <source>
        <dbReference type="PROSITE" id="PS50941"/>
    </source>
</evidence>
<feature type="disulfide bond" evidence="3">
    <location>
        <begin position="37"/>
        <end position="49"/>
    </location>
</feature>
<proteinExistence type="predicted"/>
<dbReference type="InterPro" id="IPR018371">
    <property type="entry name" value="Chitin-binding_1_CS"/>
</dbReference>
<feature type="signal peptide" evidence="4">
    <location>
        <begin position="1"/>
        <end position="25"/>
    </location>
</feature>
<sequence length="94" mass="9920">MVNMKTFALLVFLITLPYMIGVATANQCGRQAGGAHCPGGLCCSQYGYCGSTSAYCGRSQCQSQCMLDMLDKTQAQQAQDVPRAMVEAATADAP</sequence>
<evidence type="ECO:0000313" key="6">
    <source>
        <dbReference type="EMBL" id="KAK9678208.1"/>
    </source>
</evidence>
<dbReference type="PROSITE" id="PS00026">
    <property type="entry name" value="CHIT_BIND_I_1"/>
    <property type="match status" value="1"/>
</dbReference>
<feature type="chain" id="PRO_5043351418" description="Chitin-binding type-1 domain-containing protein" evidence="4">
    <location>
        <begin position="26"/>
        <end position="94"/>
    </location>
</feature>
<organism evidence="6 7">
    <name type="scientific">Saponaria officinalis</name>
    <name type="common">Common soapwort</name>
    <name type="synonym">Lychnis saponaria</name>
    <dbReference type="NCBI Taxonomy" id="3572"/>
    <lineage>
        <taxon>Eukaryota</taxon>
        <taxon>Viridiplantae</taxon>
        <taxon>Streptophyta</taxon>
        <taxon>Embryophyta</taxon>
        <taxon>Tracheophyta</taxon>
        <taxon>Spermatophyta</taxon>
        <taxon>Magnoliopsida</taxon>
        <taxon>eudicotyledons</taxon>
        <taxon>Gunneridae</taxon>
        <taxon>Pentapetalae</taxon>
        <taxon>Caryophyllales</taxon>
        <taxon>Caryophyllaceae</taxon>
        <taxon>Caryophylleae</taxon>
        <taxon>Saponaria</taxon>
    </lineage>
</organism>
<keyword evidence="7" id="KW-1185">Reference proteome</keyword>
<dbReference type="PANTHER" id="PTHR47849">
    <property type="entry name" value="CHITIN-BINDING LECTIN 1"/>
    <property type="match status" value="1"/>
</dbReference>
<dbReference type="PANTHER" id="PTHR47849:SF8">
    <property type="entry name" value="LECTIN"/>
    <property type="match status" value="1"/>
</dbReference>
<dbReference type="PROSITE" id="PS50941">
    <property type="entry name" value="CHIT_BIND_I_2"/>
    <property type="match status" value="1"/>
</dbReference>
<accession>A0AAW1HP11</accession>
<dbReference type="AlphaFoldDB" id="A0AAW1HP11"/>
<dbReference type="GO" id="GO:0045840">
    <property type="term" value="P:positive regulation of mitotic nuclear division"/>
    <property type="evidence" value="ECO:0007669"/>
    <property type="project" value="UniProtKB-ARBA"/>
</dbReference>
<reference evidence="6" key="1">
    <citation type="submission" date="2024-03" db="EMBL/GenBank/DDBJ databases">
        <title>WGS assembly of Saponaria officinalis var. Norfolk2.</title>
        <authorList>
            <person name="Jenkins J."/>
            <person name="Shu S."/>
            <person name="Grimwood J."/>
            <person name="Barry K."/>
            <person name="Goodstein D."/>
            <person name="Schmutz J."/>
            <person name="Leebens-Mack J."/>
            <person name="Osbourn A."/>
        </authorList>
    </citation>
    <scope>NUCLEOTIDE SEQUENCE [LARGE SCALE GENOMIC DNA]</scope>
    <source>
        <strain evidence="6">JIC</strain>
    </source>
</reference>
<dbReference type="InterPro" id="IPR036861">
    <property type="entry name" value="Endochitinase-like_sf"/>
</dbReference>
<dbReference type="EMBL" id="JBDFQZ010000011">
    <property type="protein sequence ID" value="KAK9678208.1"/>
    <property type="molecule type" value="Genomic_DNA"/>
</dbReference>
<feature type="disulfide bond" evidence="3">
    <location>
        <begin position="42"/>
        <end position="56"/>
    </location>
</feature>
<dbReference type="Proteomes" id="UP001443914">
    <property type="component" value="Unassembled WGS sequence"/>
</dbReference>
<protein>
    <recommendedName>
        <fullName evidence="5">Chitin-binding type-1 domain-containing protein</fullName>
    </recommendedName>
</protein>
<feature type="disulfide bond" evidence="3">
    <location>
        <begin position="61"/>
        <end position="65"/>
    </location>
</feature>
<comment type="caution">
    <text evidence="6">The sequence shown here is derived from an EMBL/GenBank/DDBJ whole genome shotgun (WGS) entry which is preliminary data.</text>
</comment>
<keyword evidence="4" id="KW-0732">Signal</keyword>
<dbReference type="SUPFAM" id="SSF57016">
    <property type="entry name" value="Plant lectins/antimicrobial peptides"/>
    <property type="match status" value="1"/>
</dbReference>
<dbReference type="Pfam" id="PF00187">
    <property type="entry name" value="Chitin_bind_1"/>
    <property type="match status" value="1"/>
</dbReference>
<gene>
    <name evidence="6" type="ORF">RND81_11G196100</name>
</gene>
<evidence type="ECO:0000313" key="7">
    <source>
        <dbReference type="Proteomes" id="UP001443914"/>
    </source>
</evidence>
<dbReference type="SMART" id="SM00270">
    <property type="entry name" value="ChtBD1"/>
    <property type="match status" value="1"/>
</dbReference>
<keyword evidence="2 3" id="KW-1015">Disulfide bond</keyword>
<evidence type="ECO:0000256" key="2">
    <source>
        <dbReference type="ARBA" id="ARBA00023157"/>
    </source>
</evidence>
<dbReference type="InterPro" id="IPR001002">
    <property type="entry name" value="Chitin-bd_1"/>
</dbReference>
<dbReference type="CDD" id="cd00035">
    <property type="entry name" value="ChtBD1"/>
    <property type="match status" value="1"/>
</dbReference>
<feature type="disulfide bond" evidence="3">
    <location>
        <begin position="28"/>
        <end position="43"/>
    </location>
</feature>
<dbReference type="GO" id="GO:0008061">
    <property type="term" value="F:chitin binding"/>
    <property type="evidence" value="ECO:0007669"/>
    <property type="project" value="UniProtKB-UniRule"/>
</dbReference>
<evidence type="ECO:0000256" key="3">
    <source>
        <dbReference type="PROSITE-ProRule" id="PRU00261"/>
    </source>
</evidence>
<feature type="domain" description="Chitin-binding type-1" evidence="5">
    <location>
        <begin position="25"/>
        <end position="67"/>
    </location>
</feature>
<evidence type="ECO:0000256" key="1">
    <source>
        <dbReference type="ARBA" id="ARBA00022669"/>
    </source>
</evidence>
<evidence type="ECO:0000256" key="4">
    <source>
        <dbReference type="SAM" id="SignalP"/>
    </source>
</evidence>
<dbReference type="PRINTS" id="PR00451">
    <property type="entry name" value="CHITINBINDNG"/>
</dbReference>